<sequence length="286" mass="31095" precursor="true">MKKTSLSSPLAIAATAMMIGTVATSQPLSPPKPAKAQRIEAPVLKIFSANDGDHKFVAYLVSWKGAEVIVSDPLAKSEYKPGDTITFLASRTDSPRYAALSFTLFPGRARGNADSGDGAMPKEEQDRQMRIVSGDLDAAKTETERFYALGRAARNALDAGKIDEAKALSLELEALAAKHKDDWNYGNAVQDSNQVFGRIALSAGDVEEAKRRLLASADSKGSPQMNSFGPNMQLAKELLEKGEKDVVMEYFDRCGDFWEMGTDSLDQWRDSVSRGTTPNFGANLKY</sequence>
<protein>
    <recommendedName>
        <fullName evidence="4">Tetratricopeptide repeat protein</fullName>
    </recommendedName>
</protein>
<name>A0A518DID1_9BACT</name>
<dbReference type="RefSeq" id="WP_145291158.1">
    <property type="nucleotide sequence ID" value="NZ_CP036291.1"/>
</dbReference>
<evidence type="ECO:0000313" key="2">
    <source>
        <dbReference type="EMBL" id="QDU91237.1"/>
    </source>
</evidence>
<accession>A0A518DID1</accession>
<dbReference type="AlphaFoldDB" id="A0A518DID1"/>
<organism evidence="2 3">
    <name type="scientific">Pirellulimonas nuda</name>
    <dbReference type="NCBI Taxonomy" id="2528009"/>
    <lineage>
        <taxon>Bacteria</taxon>
        <taxon>Pseudomonadati</taxon>
        <taxon>Planctomycetota</taxon>
        <taxon>Planctomycetia</taxon>
        <taxon>Pirellulales</taxon>
        <taxon>Lacipirellulaceae</taxon>
        <taxon>Pirellulimonas</taxon>
    </lineage>
</organism>
<proteinExistence type="predicted"/>
<dbReference type="EMBL" id="CP036291">
    <property type="protein sequence ID" value="QDU91237.1"/>
    <property type="molecule type" value="Genomic_DNA"/>
</dbReference>
<gene>
    <name evidence="2" type="ORF">Pla175_46570</name>
</gene>
<evidence type="ECO:0000313" key="3">
    <source>
        <dbReference type="Proteomes" id="UP000317429"/>
    </source>
</evidence>
<dbReference type="Proteomes" id="UP000317429">
    <property type="component" value="Chromosome"/>
</dbReference>
<dbReference type="KEGG" id="pnd:Pla175_46570"/>
<dbReference type="OrthoDB" id="9182486at2"/>
<evidence type="ECO:0000256" key="1">
    <source>
        <dbReference type="SAM" id="SignalP"/>
    </source>
</evidence>
<feature type="signal peptide" evidence="1">
    <location>
        <begin position="1"/>
        <end position="25"/>
    </location>
</feature>
<keyword evidence="3" id="KW-1185">Reference proteome</keyword>
<reference evidence="2 3" key="1">
    <citation type="submission" date="2019-02" db="EMBL/GenBank/DDBJ databases">
        <title>Deep-cultivation of Planctomycetes and their phenomic and genomic characterization uncovers novel biology.</title>
        <authorList>
            <person name="Wiegand S."/>
            <person name="Jogler M."/>
            <person name="Boedeker C."/>
            <person name="Pinto D."/>
            <person name="Vollmers J."/>
            <person name="Rivas-Marin E."/>
            <person name="Kohn T."/>
            <person name="Peeters S.H."/>
            <person name="Heuer A."/>
            <person name="Rast P."/>
            <person name="Oberbeckmann S."/>
            <person name="Bunk B."/>
            <person name="Jeske O."/>
            <person name="Meyerdierks A."/>
            <person name="Storesund J.E."/>
            <person name="Kallscheuer N."/>
            <person name="Luecker S."/>
            <person name="Lage O.M."/>
            <person name="Pohl T."/>
            <person name="Merkel B.J."/>
            <person name="Hornburger P."/>
            <person name="Mueller R.-W."/>
            <person name="Bruemmer F."/>
            <person name="Labrenz M."/>
            <person name="Spormann A.M."/>
            <person name="Op den Camp H."/>
            <person name="Overmann J."/>
            <person name="Amann R."/>
            <person name="Jetten M.S.M."/>
            <person name="Mascher T."/>
            <person name="Medema M.H."/>
            <person name="Devos D.P."/>
            <person name="Kaster A.-K."/>
            <person name="Ovreas L."/>
            <person name="Rohde M."/>
            <person name="Galperin M.Y."/>
            <person name="Jogler C."/>
        </authorList>
    </citation>
    <scope>NUCLEOTIDE SEQUENCE [LARGE SCALE GENOMIC DNA]</scope>
    <source>
        <strain evidence="2 3">Pla175</strain>
    </source>
</reference>
<evidence type="ECO:0008006" key="4">
    <source>
        <dbReference type="Google" id="ProtNLM"/>
    </source>
</evidence>
<keyword evidence="1" id="KW-0732">Signal</keyword>
<feature type="chain" id="PRO_5021842916" description="Tetratricopeptide repeat protein" evidence="1">
    <location>
        <begin position="26"/>
        <end position="286"/>
    </location>
</feature>